<dbReference type="InterPro" id="IPR043128">
    <property type="entry name" value="Rev_trsase/Diguanyl_cyclase"/>
</dbReference>
<dbReference type="PANTHER" id="PTHR33121:SF32">
    <property type="entry name" value="RNASE E SPECIFICITY FACTOR CSRD"/>
    <property type="match status" value="1"/>
</dbReference>
<dbReference type="InterPro" id="IPR001633">
    <property type="entry name" value="EAL_dom"/>
</dbReference>
<keyword evidence="1" id="KW-0472">Membrane</keyword>
<organism evidence="4 5">
    <name type="scientific">Shewanella mangrovi</name>
    <dbReference type="NCBI Taxonomy" id="1515746"/>
    <lineage>
        <taxon>Bacteria</taxon>
        <taxon>Pseudomonadati</taxon>
        <taxon>Pseudomonadota</taxon>
        <taxon>Gammaproteobacteria</taxon>
        <taxon>Alteromonadales</taxon>
        <taxon>Shewanellaceae</taxon>
        <taxon>Shewanella</taxon>
    </lineage>
</organism>
<sequence length="635" mass="72538">MELTRLLTIRLSRFWLLSLTMTFLVGLLMAMAAYSQLTYRFQQHHIESITQSLASHLHKDDLQQLSQWLPDLLNAADALEARVWNGQQLLYEYVSGQTTAMPRVVDIQLPQQPTLRMQLLMPQPLAHYLPNRLEMFIMLAGFVGVMILARLGYRWYATQLAGLESIGERCHLILKGRFEQARSRYSKGHPRFINRAISMLLDELSEAKKERAKFDTFIRSNTFLDHETRIGNRLLFDSRLDALSSSSGMMSHGALMLLEFEELEQLHQLLGDNGLRDYLLLNVDHISRMLQSQANSVFARRSHSQFAVLVTQISLAEAEQLASRLVKLCASLKPNEVAAHDAFCHLGCAYFKLGDEPSQLLDEAEMALRAAQMQGSNNWFMYDKGAVDEEFARGSVRWRSFLEMALADKRFVAFAQPILDVDGLVQHREIFTRARETNGNLVRATLFMPMAIKCGLIPQIERLTLERIIHELLPAKRGSDYFSVNLSFETLMNNEFFRWLKRIMLEHRDVMPRLIVEVDEAFAVTELPQLLPRLQVIKMMGARLCVDHVGQQVVSTQYIVEAGFDMVKLHRSLVKQIHLRTENQLFIRSLLGSLPLADIEVVAEGVEQLEEWQTLKILGISAAQGPLFSDPVSVD</sequence>
<dbReference type="RefSeq" id="WP_037441665.1">
    <property type="nucleotide sequence ID" value="NZ_JPEO01000004.1"/>
</dbReference>
<dbReference type="NCBIfam" id="NF008281">
    <property type="entry name" value="PRK11059.1"/>
    <property type="match status" value="1"/>
</dbReference>
<keyword evidence="1" id="KW-1133">Transmembrane helix</keyword>
<dbReference type="PROSITE" id="PS50883">
    <property type="entry name" value="EAL"/>
    <property type="match status" value="1"/>
</dbReference>
<dbReference type="InterPro" id="IPR000160">
    <property type="entry name" value="GGDEF_dom"/>
</dbReference>
<dbReference type="STRING" id="1515746.HR45_08110"/>
<dbReference type="EMBL" id="JPEO01000004">
    <property type="protein sequence ID" value="KFZ37810.1"/>
    <property type="molecule type" value="Genomic_DNA"/>
</dbReference>
<dbReference type="Pfam" id="PF00563">
    <property type="entry name" value="EAL"/>
    <property type="match status" value="1"/>
</dbReference>
<feature type="transmembrane region" description="Helical" evidence="1">
    <location>
        <begin position="14"/>
        <end position="34"/>
    </location>
</feature>
<feature type="domain" description="EAL" evidence="2">
    <location>
        <begin position="395"/>
        <end position="635"/>
    </location>
</feature>
<reference evidence="4 5" key="1">
    <citation type="submission" date="2014-06" db="EMBL/GenBank/DDBJ databases">
        <title>Shewanella sp. YQH10.</title>
        <authorList>
            <person name="Liu Y."/>
            <person name="Zeng R."/>
        </authorList>
    </citation>
    <scope>NUCLEOTIDE SEQUENCE [LARGE SCALE GENOMIC DNA]</scope>
    <source>
        <strain evidence="4 5">YQH10</strain>
    </source>
</reference>
<dbReference type="Gene3D" id="3.30.70.270">
    <property type="match status" value="1"/>
</dbReference>
<evidence type="ECO:0000313" key="5">
    <source>
        <dbReference type="Proteomes" id="UP000029264"/>
    </source>
</evidence>
<proteinExistence type="predicted"/>
<keyword evidence="5" id="KW-1185">Reference proteome</keyword>
<name>A0A094JD25_9GAMM</name>
<dbReference type="SMART" id="SM00052">
    <property type="entry name" value="EAL"/>
    <property type="match status" value="1"/>
</dbReference>
<evidence type="ECO:0000313" key="4">
    <source>
        <dbReference type="EMBL" id="KFZ37810.1"/>
    </source>
</evidence>
<comment type="caution">
    <text evidence="4">The sequence shown here is derived from an EMBL/GenBank/DDBJ whole genome shotgun (WGS) entry which is preliminary data.</text>
</comment>
<feature type="domain" description="GGDEF" evidence="3">
    <location>
        <begin position="251"/>
        <end position="384"/>
    </location>
</feature>
<dbReference type="eggNOG" id="COG2199">
    <property type="taxonomic scope" value="Bacteria"/>
</dbReference>
<dbReference type="Pfam" id="PF00990">
    <property type="entry name" value="GGDEF"/>
    <property type="match status" value="1"/>
</dbReference>
<dbReference type="Gene3D" id="3.20.20.450">
    <property type="entry name" value="EAL domain"/>
    <property type="match status" value="1"/>
</dbReference>
<dbReference type="Pfam" id="PF17157">
    <property type="entry name" value="GAPES4"/>
    <property type="match status" value="1"/>
</dbReference>
<dbReference type="CDD" id="cd01948">
    <property type="entry name" value="EAL"/>
    <property type="match status" value="1"/>
</dbReference>
<dbReference type="AlphaFoldDB" id="A0A094JD25"/>
<dbReference type="InterPro" id="IPR050706">
    <property type="entry name" value="Cyclic-di-GMP_PDE-like"/>
</dbReference>
<evidence type="ECO:0000259" key="2">
    <source>
        <dbReference type="PROSITE" id="PS50883"/>
    </source>
</evidence>
<gene>
    <name evidence="4" type="ORF">HR45_08110</name>
</gene>
<keyword evidence="1" id="KW-0812">Transmembrane</keyword>
<dbReference type="InterPro" id="IPR035919">
    <property type="entry name" value="EAL_sf"/>
</dbReference>
<dbReference type="InterPro" id="IPR033423">
    <property type="entry name" value="GAPES4"/>
</dbReference>
<protein>
    <submittedName>
        <fullName evidence="4">Diguanylate phosphodiesterase</fullName>
    </submittedName>
</protein>
<evidence type="ECO:0000256" key="1">
    <source>
        <dbReference type="SAM" id="Phobius"/>
    </source>
</evidence>
<accession>A0A094JD25</accession>
<dbReference type="Proteomes" id="UP000029264">
    <property type="component" value="Unassembled WGS sequence"/>
</dbReference>
<dbReference type="eggNOG" id="COG2200">
    <property type="taxonomic scope" value="Bacteria"/>
</dbReference>
<dbReference type="SUPFAM" id="SSF55073">
    <property type="entry name" value="Nucleotide cyclase"/>
    <property type="match status" value="1"/>
</dbReference>
<evidence type="ECO:0000259" key="3">
    <source>
        <dbReference type="PROSITE" id="PS50887"/>
    </source>
</evidence>
<dbReference type="SUPFAM" id="SSF141868">
    <property type="entry name" value="EAL domain-like"/>
    <property type="match status" value="1"/>
</dbReference>
<dbReference type="GO" id="GO:0071111">
    <property type="term" value="F:cyclic-guanylate-specific phosphodiesterase activity"/>
    <property type="evidence" value="ECO:0007669"/>
    <property type="project" value="InterPro"/>
</dbReference>
<dbReference type="OrthoDB" id="5894408at2"/>
<dbReference type="PROSITE" id="PS50887">
    <property type="entry name" value="GGDEF"/>
    <property type="match status" value="1"/>
</dbReference>
<dbReference type="InterPro" id="IPR029787">
    <property type="entry name" value="Nucleotide_cyclase"/>
</dbReference>
<dbReference type="PANTHER" id="PTHR33121">
    <property type="entry name" value="CYCLIC DI-GMP PHOSPHODIESTERASE PDEF"/>
    <property type="match status" value="1"/>
</dbReference>
<dbReference type="SMART" id="SM00267">
    <property type="entry name" value="GGDEF"/>
    <property type="match status" value="1"/>
</dbReference>